<sequence>MALSFSFSVVPQLRTASTLSNKICSTCALSKTLVSPTNSSSNAPLNSAPLNSAFKPYKIARRDAIDGIKTATALEPALQRAEGILQVEDCNIILRYFGESKRWSHLSQLFAWMQEHEVFNFGSYSTYFKYMGLSRNPVKALKAYDSITDMEIKLNVSVCNSILGCLVRNGRSESALKLFDKMKCDGLLPNLFTYSSLLTGCSKLKNGYTTAMELLREIKAKNLGMDSVIYGTLLAICASNNLRGEAELYFQQMKNEGHRPNLFHYSSLLNVYAEDRDHTKAEMLINDMKSLGIAPNKVILTTLLKVYARGGLFEKAKELLAELETLGYAQDEIAYAILIDNLAKQGKLEEAKEIFSAMNEKGVKSDGYSYAIMISALCRCRLLEEAKQLAIEYESKYAKYDDVVILNTLLRAYCNNGDMESVMQMLKKMDEAGISPDWNTFHILIKYFSKEKLHHLAYKTIEDMNSKGHQLDEDLCTSVMIDLGKAGFPSEAYSVYNMLRYSQRNLQKSLHEKILQILVSAGLLKDAYLVFKDFSESISDRSMEKFAYSFMKSGNVNLINDVLKAYHRSRKKISTDIFTKAITRYLERQEKKELLLHLLQWMAGQGYCVDATARNLLLKNADFFGSKQIIAEILANQQVAHRKLNVKSKGRQNKK</sequence>
<dbReference type="NCBIfam" id="TIGR00756">
    <property type="entry name" value="PPR"/>
    <property type="match status" value="5"/>
</dbReference>
<dbReference type="GO" id="GO:0031930">
    <property type="term" value="P:mitochondria-nucleus signaling pathway"/>
    <property type="evidence" value="ECO:0007669"/>
    <property type="project" value="TreeGrafter"/>
</dbReference>
<dbReference type="AlphaFoldDB" id="A0A833QS12"/>
<feature type="repeat" description="PPR" evidence="4">
    <location>
        <begin position="190"/>
        <end position="225"/>
    </location>
</feature>
<reference evidence="5" key="1">
    <citation type="submission" date="2020-01" db="EMBL/GenBank/DDBJ databases">
        <title>Genome sequence of Kobresia littledalei, the first chromosome-level genome in the family Cyperaceae.</title>
        <authorList>
            <person name="Qu G."/>
        </authorList>
    </citation>
    <scope>NUCLEOTIDE SEQUENCE</scope>
    <source>
        <strain evidence="5">C.B.Clarke</strain>
        <tissue evidence="5">Leaf</tissue>
    </source>
</reference>
<comment type="similarity">
    <text evidence="1">Belongs to the PPR family. P subfamily.</text>
</comment>
<dbReference type="GO" id="GO:0010019">
    <property type="term" value="P:chloroplast-nucleus signaling pathway"/>
    <property type="evidence" value="ECO:0007669"/>
    <property type="project" value="TreeGrafter"/>
</dbReference>
<dbReference type="PROSITE" id="PS51375">
    <property type="entry name" value="PPR"/>
    <property type="match status" value="7"/>
</dbReference>
<feature type="repeat" description="PPR" evidence="4">
    <location>
        <begin position="261"/>
        <end position="295"/>
    </location>
</feature>
<feature type="repeat" description="PPR" evidence="4">
    <location>
        <begin position="402"/>
        <end position="436"/>
    </location>
</feature>
<proteinExistence type="inferred from homology"/>
<evidence type="ECO:0000313" key="6">
    <source>
        <dbReference type="Proteomes" id="UP000623129"/>
    </source>
</evidence>
<dbReference type="OrthoDB" id="185373at2759"/>
<dbReference type="InterPro" id="IPR011990">
    <property type="entry name" value="TPR-like_helical_dom_sf"/>
</dbReference>
<feature type="repeat" description="PPR" evidence="4">
    <location>
        <begin position="296"/>
        <end position="330"/>
    </location>
</feature>
<evidence type="ECO:0000256" key="3">
    <source>
        <dbReference type="ARBA" id="ARBA00022946"/>
    </source>
</evidence>
<dbReference type="PANTHER" id="PTHR47936">
    <property type="entry name" value="PPR_LONG DOMAIN-CONTAINING PROTEIN"/>
    <property type="match status" value="1"/>
</dbReference>
<evidence type="ECO:0000256" key="4">
    <source>
        <dbReference type="PROSITE-ProRule" id="PRU00708"/>
    </source>
</evidence>
<dbReference type="InterPro" id="IPR002885">
    <property type="entry name" value="PPR_rpt"/>
</dbReference>
<accession>A0A833QS12</accession>
<gene>
    <name evidence="5" type="ORF">FCM35_KLT10744</name>
</gene>
<comment type="caution">
    <text evidence="5">The sequence shown here is derived from an EMBL/GenBank/DDBJ whole genome shotgun (WGS) entry which is preliminary data.</text>
</comment>
<name>A0A833QS12_9POAL</name>
<organism evidence="5 6">
    <name type="scientific">Carex littledalei</name>
    <dbReference type="NCBI Taxonomy" id="544730"/>
    <lineage>
        <taxon>Eukaryota</taxon>
        <taxon>Viridiplantae</taxon>
        <taxon>Streptophyta</taxon>
        <taxon>Embryophyta</taxon>
        <taxon>Tracheophyta</taxon>
        <taxon>Spermatophyta</taxon>
        <taxon>Magnoliopsida</taxon>
        <taxon>Liliopsida</taxon>
        <taxon>Poales</taxon>
        <taxon>Cyperaceae</taxon>
        <taxon>Cyperoideae</taxon>
        <taxon>Cariceae</taxon>
        <taxon>Carex</taxon>
        <taxon>Carex subgen. Euthyceras</taxon>
    </lineage>
</organism>
<feature type="repeat" description="PPR" evidence="4">
    <location>
        <begin position="155"/>
        <end position="189"/>
    </location>
</feature>
<evidence type="ECO:0000256" key="2">
    <source>
        <dbReference type="ARBA" id="ARBA00022737"/>
    </source>
</evidence>
<evidence type="ECO:0000313" key="5">
    <source>
        <dbReference type="EMBL" id="KAF3324587.1"/>
    </source>
</evidence>
<dbReference type="GO" id="GO:0009507">
    <property type="term" value="C:chloroplast"/>
    <property type="evidence" value="ECO:0007669"/>
    <property type="project" value="TreeGrafter"/>
</dbReference>
<dbReference type="Proteomes" id="UP000623129">
    <property type="component" value="Unassembled WGS sequence"/>
</dbReference>
<protein>
    <submittedName>
        <fullName evidence="5">Pentatricopeptide repeat-containing protein</fullName>
    </submittedName>
</protein>
<keyword evidence="3" id="KW-0809">Transit peptide</keyword>
<dbReference type="Gene3D" id="1.25.40.10">
    <property type="entry name" value="Tetratricopeptide repeat domain"/>
    <property type="match status" value="4"/>
</dbReference>
<dbReference type="EMBL" id="SWLB01000021">
    <property type="protein sequence ID" value="KAF3324587.1"/>
    <property type="molecule type" value="Genomic_DNA"/>
</dbReference>
<keyword evidence="6" id="KW-1185">Reference proteome</keyword>
<dbReference type="Pfam" id="PF13041">
    <property type="entry name" value="PPR_2"/>
    <property type="match status" value="3"/>
</dbReference>
<dbReference type="Pfam" id="PF13812">
    <property type="entry name" value="PPR_3"/>
    <property type="match status" value="1"/>
</dbReference>
<evidence type="ECO:0000256" key="1">
    <source>
        <dbReference type="ARBA" id="ARBA00007626"/>
    </source>
</evidence>
<feature type="repeat" description="PPR" evidence="4">
    <location>
        <begin position="331"/>
        <end position="365"/>
    </location>
</feature>
<keyword evidence="2" id="KW-0677">Repeat</keyword>
<feature type="repeat" description="PPR" evidence="4">
    <location>
        <begin position="226"/>
        <end position="260"/>
    </location>
</feature>
<dbReference type="PANTHER" id="PTHR47936:SF1">
    <property type="entry name" value="PENTATRICOPEPTIDE REPEAT-CONTAINING PROTEIN GUN1, CHLOROPLASTIC"/>
    <property type="match status" value="1"/>
</dbReference>
<dbReference type="Pfam" id="PF01535">
    <property type="entry name" value="PPR"/>
    <property type="match status" value="1"/>
</dbReference>